<evidence type="ECO:0000313" key="2">
    <source>
        <dbReference type="EMBL" id="VEL19786.1"/>
    </source>
</evidence>
<feature type="region of interest" description="Disordered" evidence="1">
    <location>
        <begin position="1"/>
        <end position="29"/>
    </location>
</feature>
<accession>A0A3S5BCV3</accession>
<dbReference type="Proteomes" id="UP000784294">
    <property type="component" value="Unassembled WGS sequence"/>
</dbReference>
<gene>
    <name evidence="2" type="ORF">PXEA_LOCUS13226</name>
</gene>
<comment type="caution">
    <text evidence="2">The sequence shown here is derived from an EMBL/GenBank/DDBJ whole genome shotgun (WGS) entry which is preliminary data.</text>
</comment>
<dbReference type="OrthoDB" id="6243977at2759"/>
<sequence length="135" mass="14824">MVSCDSYDQSLSMNDEDSNDAADQTSSDDSRQILIESSYFGQPNETNNKISAIPRLKTNLYCMQMASREECAKQIYGRKIALDACLVGELKAPNWRQNSSGYAKISVPPCTFTTASGGSGMKMYPYSTQTSCEPS</sequence>
<reference evidence="2" key="1">
    <citation type="submission" date="2018-11" db="EMBL/GenBank/DDBJ databases">
        <authorList>
            <consortium name="Pathogen Informatics"/>
        </authorList>
    </citation>
    <scope>NUCLEOTIDE SEQUENCE</scope>
</reference>
<protein>
    <submittedName>
        <fullName evidence="2">Uncharacterized protein</fullName>
    </submittedName>
</protein>
<dbReference type="EMBL" id="CAAALY010043295">
    <property type="protein sequence ID" value="VEL19786.1"/>
    <property type="molecule type" value="Genomic_DNA"/>
</dbReference>
<keyword evidence="3" id="KW-1185">Reference proteome</keyword>
<organism evidence="2 3">
    <name type="scientific">Protopolystoma xenopodis</name>
    <dbReference type="NCBI Taxonomy" id="117903"/>
    <lineage>
        <taxon>Eukaryota</taxon>
        <taxon>Metazoa</taxon>
        <taxon>Spiralia</taxon>
        <taxon>Lophotrochozoa</taxon>
        <taxon>Platyhelminthes</taxon>
        <taxon>Monogenea</taxon>
        <taxon>Polyopisthocotylea</taxon>
        <taxon>Polystomatidea</taxon>
        <taxon>Polystomatidae</taxon>
        <taxon>Protopolystoma</taxon>
    </lineage>
</organism>
<dbReference type="AlphaFoldDB" id="A0A3S5BCV3"/>
<evidence type="ECO:0000313" key="3">
    <source>
        <dbReference type="Proteomes" id="UP000784294"/>
    </source>
</evidence>
<name>A0A3S5BCV3_9PLAT</name>
<proteinExistence type="predicted"/>
<feature type="compositionally biased region" description="Polar residues" evidence="1">
    <location>
        <begin position="1"/>
        <end position="13"/>
    </location>
</feature>
<evidence type="ECO:0000256" key="1">
    <source>
        <dbReference type="SAM" id="MobiDB-lite"/>
    </source>
</evidence>